<dbReference type="InterPro" id="IPR016156">
    <property type="entry name" value="FAD/NAD-linked_Rdtase_dimer_sf"/>
</dbReference>
<name>A0A517PML5_9PLAN</name>
<dbReference type="PRINTS" id="PR00411">
    <property type="entry name" value="PNDRDTASEI"/>
</dbReference>
<comment type="cofactor">
    <cofactor evidence="8">
        <name>FAD</name>
        <dbReference type="ChEBI" id="CHEBI:57692"/>
    </cofactor>
    <text evidence="8">Binds 1 FAD per subunit.</text>
</comment>
<keyword evidence="7 10" id="KW-0676">Redox-active center</keyword>
<dbReference type="GO" id="GO:0016668">
    <property type="term" value="F:oxidoreductase activity, acting on a sulfur group of donors, NAD(P) as acceptor"/>
    <property type="evidence" value="ECO:0007669"/>
    <property type="project" value="InterPro"/>
</dbReference>
<keyword evidence="2 10" id="KW-0285">Flavoprotein</keyword>
<dbReference type="PROSITE" id="PS00076">
    <property type="entry name" value="PYRIDINE_REDOX_1"/>
    <property type="match status" value="1"/>
</dbReference>
<dbReference type="Proteomes" id="UP000320421">
    <property type="component" value="Chromosome"/>
</dbReference>
<dbReference type="InterPro" id="IPR004099">
    <property type="entry name" value="Pyr_nucl-diS_OxRdtase_dimer"/>
</dbReference>
<organism evidence="13 14">
    <name type="scientific">Gimesia chilikensis</name>
    <dbReference type="NCBI Taxonomy" id="2605989"/>
    <lineage>
        <taxon>Bacteria</taxon>
        <taxon>Pseudomonadati</taxon>
        <taxon>Planctomycetota</taxon>
        <taxon>Planctomycetia</taxon>
        <taxon>Planctomycetales</taxon>
        <taxon>Planctomycetaceae</taxon>
        <taxon>Gimesia</taxon>
    </lineage>
</organism>
<evidence type="ECO:0000259" key="11">
    <source>
        <dbReference type="Pfam" id="PF02852"/>
    </source>
</evidence>
<dbReference type="InterPro" id="IPR001100">
    <property type="entry name" value="Pyr_nuc-diS_OxRdtase"/>
</dbReference>
<evidence type="ECO:0000259" key="12">
    <source>
        <dbReference type="Pfam" id="PF07992"/>
    </source>
</evidence>
<keyword evidence="4" id="KW-0521">NADP</keyword>
<evidence type="ECO:0000256" key="8">
    <source>
        <dbReference type="PIRSR" id="PIRSR000350-3"/>
    </source>
</evidence>
<dbReference type="InterPro" id="IPR012999">
    <property type="entry name" value="Pyr_OxRdtase_I_AS"/>
</dbReference>
<feature type="domain" description="FAD/NAD(P)-binding" evidence="12">
    <location>
        <begin position="35"/>
        <end position="354"/>
    </location>
</feature>
<dbReference type="GO" id="GO:0003955">
    <property type="term" value="F:NAD(P)H dehydrogenase (quinone) activity"/>
    <property type="evidence" value="ECO:0007669"/>
    <property type="project" value="TreeGrafter"/>
</dbReference>
<dbReference type="Gene3D" id="3.50.50.60">
    <property type="entry name" value="FAD/NAD(P)-binding domain"/>
    <property type="match status" value="2"/>
</dbReference>
<sequence length="507" mass="55369">MTDRIQLLPDDEFNQDLIKKVHPTDWSNPTPSGRYNLVIIGAGTAGLVTAAGAAGLGAKVALIERGLMGGDCLNTGCVPSKAIISSARAIHKILNAKDLGIELAPEATSVNFQEVMQRMRKLRAEISHHDSARRFQELGVDVYLGEGRFLDRKTIKVGEQTLHFKKAVIATGGRPAVPDIPGIKNINYLTNENIFSLTELPSRLAVIGGGPIGCELAQTFARFGSQVTLIESHAQILSREDKDAAQIIQQKLDRDGVKLVFNANTSLVSENEQEKLLTIETAGQTIKLEVDEILIAAGRTPNVEGLELEQAGVEYNPLSGVIVNDYLQTTNPDIYGAGDICSHLKFTHNADFQARLVIGNALFPGRSKASRLIVPWCTYTDPEVAHVGLYEHQAREKGIPVNTFIQKLDGVDRAILDNETAGFVKVHVKRGTDKILGATIVAAHAGDLISEITLAMQSRTGLKKLASVIHPYPTQADAIRKIGDQFNRTRLTPFLKSLLMKWLKWTR</sequence>
<keyword evidence="3 8" id="KW-0274">FAD</keyword>
<evidence type="ECO:0000256" key="5">
    <source>
        <dbReference type="ARBA" id="ARBA00023002"/>
    </source>
</evidence>
<dbReference type="Pfam" id="PF07992">
    <property type="entry name" value="Pyr_redox_2"/>
    <property type="match status" value="1"/>
</dbReference>
<dbReference type="SUPFAM" id="SSF51905">
    <property type="entry name" value="FAD/NAD(P)-binding domain"/>
    <property type="match status" value="1"/>
</dbReference>
<dbReference type="GO" id="GO:0050660">
    <property type="term" value="F:flavin adenine dinucleotide binding"/>
    <property type="evidence" value="ECO:0007669"/>
    <property type="project" value="TreeGrafter"/>
</dbReference>
<keyword evidence="14" id="KW-1185">Reference proteome</keyword>
<dbReference type="PANTHER" id="PTHR43014">
    <property type="entry name" value="MERCURIC REDUCTASE"/>
    <property type="match status" value="1"/>
</dbReference>
<dbReference type="PIRSF" id="PIRSF000350">
    <property type="entry name" value="Mercury_reductase_MerA"/>
    <property type="match status" value="1"/>
</dbReference>
<feature type="binding site" evidence="8">
    <location>
        <position position="298"/>
    </location>
    <ligand>
        <name>NAD(+)</name>
        <dbReference type="ChEBI" id="CHEBI:57540"/>
    </ligand>
</feature>
<dbReference type="EC" id="1.16.1.1" evidence="13"/>
<dbReference type="InterPro" id="IPR023753">
    <property type="entry name" value="FAD/NAD-binding_dom"/>
</dbReference>
<feature type="domain" description="Pyridine nucleotide-disulphide oxidoreductase dimerisation" evidence="11">
    <location>
        <begin position="374"/>
        <end position="480"/>
    </location>
</feature>
<keyword evidence="5 10" id="KW-0560">Oxidoreductase</keyword>
<evidence type="ECO:0000256" key="2">
    <source>
        <dbReference type="ARBA" id="ARBA00022630"/>
    </source>
</evidence>
<feature type="binding site" evidence="8">
    <location>
        <position position="339"/>
    </location>
    <ligand>
        <name>FAD</name>
        <dbReference type="ChEBI" id="CHEBI:57692"/>
    </ligand>
</feature>
<keyword evidence="8" id="KW-0520">NAD</keyword>
<evidence type="ECO:0000256" key="6">
    <source>
        <dbReference type="ARBA" id="ARBA00023157"/>
    </source>
</evidence>
<dbReference type="PANTHER" id="PTHR43014:SF2">
    <property type="entry name" value="MERCURIC REDUCTASE"/>
    <property type="match status" value="1"/>
</dbReference>
<dbReference type="EMBL" id="CP036266">
    <property type="protein sequence ID" value="QDT20608.1"/>
    <property type="molecule type" value="Genomic_DNA"/>
</dbReference>
<evidence type="ECO:0000313" key="13">
    <source>
        <dbReference type="EMBL" id="QDT20608.1"/>
    </source>
</evidence>
<evidence type="ECO:0000256" key="1">
    <source>
        <dbReference type="ARBA" id="ARBA00007532"/>
    </source>
</evidence>
<dbReference type="NCBIfam" id="NF004991">
    <property type="entry name" value="PRK06370.1-3"/>
    <property type="match status" value="1"/>
</dbReference>
<dbReference type="PRINTS" id="PR00368">
    <property type="entry name" value="FADPNR"/>
</dbReference>
<feature type="disulfide bond" description="Redox-active" evidence="9">
    <location>
        <begin position="72"/>
        <end position="77"/>
    </location>
</feature>
<reference evidence="13 14" key="1">
    <citation type="submission" date="2019-02" db="EMBL/GenBank/DDBJ databases">
        <title>Deep-cultivation of Planctomycetes and their phenomic and genomic characterization uncovers novel biology.</title>
        <authorList>
            <person name="Wiegand S."/>
            <person name="Jogler M."/>
            <person name="Boedeker C."/>
            <person name="Pinto D."/>
            <person name="Vollmers J."/>
            <person name="Rivas-Marin E."/>
            <person name="Kohn T."/>
            <person name="Peeters S.H."/>
            <person name="Heuer A."/>
            <person name="Rast P."/>
            <person name="Oberbeckmann S."/>
            <person name="Bunk B."/>
            <person name="Jeske O."/>
            <person name="Meyerdierks A."/>
            <person name="Storesund J.E."/>
            <person name="Kallscheuer N."/>
            <person name="Luecker S."/>
            <person name="Lage O.M."/>
            <person name="Pohl T."/>
            <person name="Merkel B.J."/>
            <person name="Hornburger P."/>
            <person name="Mueller R.-W."/>
            <person name="Bruemmer F."/>
            <person name="Labrenz M."/>
            <person name="Spormann A.M."/>
            <person name="Op den Camp H."/>
            <person name="Overmann J."/>
            <person name="Amann R."/>
            <person name="Jetten M.S.M."/>
            <person name="Mascher T."/>
            <person name="Medema M.H."/>
            <person name="Devos D.P."/>
            <person name="Kaster A.-K."/>
            <person name="Ovreas L."/>
            <person name="Rohde M."/>
            <person name="Galperin M.Y."/>
            <person name="Jogler C."/>
        </authorList>
    </citation>
    <scope>NUCLEOTIDE SEQUENCE [LARGE SCALE GENOMIC DNA]</scope>
    <source>
        <strain evidence="13 14">HG66A1</strain>
    </source>
</reference>
<comment type="similarity">
    <text evidence="1 10">Belongs to the class-I pyridine nucleotide-disulfide oxidoreductase family.</text>
</comment>
<proteinExistence type="inferred from homology"/>
<dbReference type="Gene3D" id="3.30.390.30">
    <property type="match status" value="1"/>
</dbReference>
<dbReference type="SUPFAM" id="SSF55424">
    <property type="entry name" value="FAD/NAD-linked reductases, dimerisation (C-terminal) domain"/>
    <property type="match status" value="1"/>
</dbReference>
<evidence type="ECO:0000256" key="3">
    <source>
        <dbReference type="ARBA" id="ARBA00022827"/>
    </source>
</evidence>
<evidence type="ECO:0000256" key="4">
    <source>
        <dbReference type="ARBA" id="ARBA00022857"/>
    </source>
</evidence>
<feature type="binding site" evidence="8">
    <location>
        <position position="147"/>
    </location>
    <ligand>
        <name>FAD</name>
        <dbReference type="ChEBI" id="CHEBI:57692"/>
    </ligand>
</feature>
<evidence type="ECO:0000256" key="9">
    <source>
        <dbReference type="PIRSR" id="PIRSR000350-4"/>
    </source>
</evidence>
<dbReference type="AlphaFoldDB" id="A0A517PML5"/>
<feature type="binding site" evidence="8">
    <location>
        <begin position="208"/>
        <end position="215"/>
    </location>
    <ligand>
        <name>NAD(+)</name>
        <dbReference type="ChEBI" id="CHEBI:57540"/>
    </ligand>
</feature>
<protein>
    <submittedName>
        <fullName evidence="13">Mercuric reductase</fullName>
        <ecNumber evidence="13">1.16.1.1</ecNumber>
    </submittedName>
</protein>
<evidence type="ECO:0000256" key="7">
    <source>
        <dbReference type="ARBA" id="ARBA00023284"/>
    </source>
</evidence>
<dbReference type="OrthoDB" id="230580at2"/>
<dbReference type="GO" id="GO:0016152">
    <property type="term" value="F:mercury (II) reductase (NADP+) activity"/>
    <property type="evidence" value="ECO:0007669"/>
    <property type="project" value="UniProtKB-EC"/>
</dbReference>
<keyword evidence="8" id="KW-0547">Nucleotide-binding</keyword>
<dbReference type="FunFam" id="3.50.50.60:FF:000379">
    <property type="entry name" value="Mercuric reductase"/>
    <property type="match status" value="1"/>
</dbReference>
<dbReference type="RefSeq" id="WP_145183658.1">
    <property type="nucleotide sequence ID" value="NZ_CP036266.1"/>
</dbReference>
<evidence type="ECO:0000256" key="10">
    <source>
        <dbReference type="RuleBase" id="RU003691"/>
    </source>
</evidence>
<dbReference type="InterPro" id="IPR036188">
    <property type="entry name" value="FAD/NAD-bd_sf"/>
</dbReference>
<evidence type="ECO:0000313" key="14">
    <source>
        <dbReference type="Proteomes" id="UP000320421"/>
    </source>
</evidence>
<feature type="binding site" evidence="8">
    <location>
        <position position="81"/>
    </location>
    <ligand>
        <name>FAD</name>
        <dbReference type="ChEBI" id="CHEBI:57692"/>
    </ligand>
</feature>
<dbReference type="FunFam" id="3.30.390.30:FF:000001">
    <property type="entry name" value="Dihydrolipoyl dehydrogenase"/>
    <property type="match status" value="1"/>
</dbReference>
<gene>
    <name evidence="13" type="primary">merA_2</name>
    <name evidence="13" type="ORF">HG66A1_23960</name>
</gene>
<keyword evidence="6" id="KW-1015">Disulfide bond</keyword>
<feature type="binding site" evidence="8">
    <location>
        <position position="231"/>
    </location>
    <ligand>
        <name>NAD(+)</name>
        <dbReference type="ChEBI" id="CHEBI:57540"/>
    </ligand>
</feature>
<accession>A0A517PML5</accession>
<dbReference type="Pfam" id="PF02852">
    <property type="entry name" value="Pyr_redox_dim"/>
    <property type="match status" value="1"/>
</dbReference>